<dbReference type="GO" id="GO:0003743">
    <property type="term" value="F:translation initiation factor activity"/>
    <property type="evidence" value="ECO:0007669"/>
    <property type="project" value="UniProtKB-UniRule"/>
</dbReference>
<dbReference type="PANTHER" id="PTHR12399">
    <property type="entry name" value="EUKARYOTIC TRANSLATION INITIATION FACTOR 3 SUBUNIT 7"/>
    <property type="match status" value="1"/>
</dbReference>
<comment type="similarity">
    <text evidence="7">Belongs to the eIF-3 subunit D family.</text>
</comment>
<keyword evidence="6" id="KW-0325">Glycoprotein</keyword>
<dbReference type="Pfam" id="PF13738">
    <property type="entry name" value="Pyr_redox_3"/>
    <property type="match status" value="1"/>
</dbReference>
<dbReference type="InterPro" id="IPR017937">
    <property type="entry name" value="Thioredoxin_CS"/>
</dbReference>
<dbReference type="PANTHER" id="PTHR12399:SF0">
    <property type="entry name" value="EUKARYOTIC TRANSLATION INITIATION FACTOR 3 SUBUNIT D"/>
    <property type="match status" value="1"/>
</dbReference>
<dbReference type="Proteomes" id="UP000018936">
    <property type="component" value="Unassembled WGS sequence"/>
</dbReference>
<dbReference type="CDD" id="cd02947">
    <property type="entry name" value="TRX_family"/>
    <property type="match status" value="1"/>
</dbReference>
<evidence type="ECO:0000256" key="2">
    <source>
        <dbReference type="ARBA" id="ARBA00022490"/>
    </source>
</evidence>
<evidence type="ECO:0000256" key="4">
    <source>
        <dbReference type="ARBA" id="ARBA00022884"/>
    </source>
</evidence>
<evidence type="ECO:0000256" key="5">
    <source>
        <dbReference type="ARBA" id="ARBA00022917"/>
    </source>
</evidence>
<comment type="caution">
    <text evidence="10">The sequence shown here is derived from an EMBL/GenBank/DDBJ whole genome shotgun (WGS) entry which is preliminary data.</text>
</comment>
<evidence type="ECO:0000256" key="3">
    <source>
        <dbReference type="ARBA" id="ARBA00022540"/>
    </source>
</evidence>
<feature type="domain" description="Thioredoxin" evidence="9">
    <location>
        <begin position="1078"/>
        <end position="1225"/>
    </location>
</feature>
<comment type="function">
    <text evidence="7">mRNA cap-binding component of the eukaryotic translation initiation factor 3 (eIF-3) complex, which is involved in protein synthesis of a specialized repertoire of mRNAs and, together with other initiation factors, stimulates binding of mRNA and methionyl-tRNAi to the 40S ribosome. The eIF-3 complex specifically targets and initiates translation of a subset of mRNAs involved in cell proliferation. In the eIF-3 complex, eif3d specifically recognizes and binds the 7-methylguanosine cap of a subset of mRNAs.</text>
</comment>
<organism evidence="10 11">
    <name type="scientific">Ophiophagus hannah</name>
    <name type="common">King cobra</name>
    <name type="synonym">Naja hannah</name>
    <dbReference type="NCBI Taxonomy" id="8665"/>
    <lineage>
        <taxon>Eukaryota</taxon>
        <taxon>Metazoa</taxon>
        <taxon>Chordata</taxon>
        <taxon>Craniata</taxon>
        <taxon>Vertebrata</taxon>
        <taxon>Euteleostomi</taxon>
        <taxon>Lepidosauria</taxon>
        <taxon>Squamata</taxon>
        <taxon>Bifurcata</taxon>
        <taxon>Unidentata</taxon>
        <taxon>Episquamata</taxon>
        <taxon>Toxicofera</taxon>
        <taxon>Serpentes</taxon>
        <taxon>Colubroidea</taxon>
        <taxon>Elapidae</taxon>
        <taxon>Elapinae</taxon>
        <taxon>Ophiophagus</taxon>
    </lineage>
</organism>
<dbReference type="GO" id="GO:0033290">
    <property type="term" value="C:eukaryotic 48S preinitiation complex"/>
    <property type="evidence" value="ECO:0007669"/>
    <property type="project" value="UniProtKB-UniRule"/>
</dbReference>
<comment type="subunit">
    <text evidence="7">Component of the eukaryotic translation initiation factor 3 (eIF-3) complex, which is composed of 13 subunits: EIF3A, EIF3B, EIF3C, EIF3D, EIF3E, EIF3F, EIF3G, EIF3H, EIF3I, EIF3J, EIF3K, EIF3L and EIF3M.</text>
</comment>
<name>V8PH64_OPHHA</name>
<accession>V8PH64</accession>
<dbReference type="Pfam" id="PF05091">
    <property type="entry name" value="eIF-3_zeta"/>
    <property type="match status" value="2"/>
</dbReference>
<dbReference type="GO" id="GO:0001732">
    <property type="term" value="P:formation of cytoplasmic translation initiation complex"/>
    <property type="evidence" value="ECO:0007669"/>
    <property type="project" value="UniProtKB-UniRule"/>
</dbReference>
<evidence type="ECO:0000313" key="10">
    <source>
        <dbReference type="EMBL" id="ETE73301.1"/>
    </source>
</evidence>
<dbReference type="Gene3D" id="3.40.30.10">
    <property type="entry name" value="Glutaredoxin"/>
    <property type="match status" value="1"/>
</dbReference>
<gene>
    <name evidence="10" type="primary">Foxred2</name>
    <name evidence="7" type="synonym">EIF3D</name>
    <name evidence="7" type="synonym">EIF3S7</name>
    <name evidence="10" type="ORF">L345_00871</name>
</gene>
<comment type="domain">
    <text evidence="7">The RNA gate region regulates mRNA cap recognition to prevent promiscuous mRNA-binding before assembly of eif3d into the full eukaryotic translation initiation factor 3 (eIF-3) complex.</text>
</comment>
<dbReference type="PROSITE" id="PS00194">
    <property type="entry name" value="THIOREDOXIN_1"/>
    <property type="match status" value="1"/>
</dbReference>
<comment type="similarity">
    <text evidence="1">Belongs to the flavin monoamine oxidase family. FIG1 subfamily.</text>
</comment>
<feature type="coiled-coil region" evidence="8">
    <location>
        <begin position="492"/>
        <end position="519"/>
    </location>
</feature>
<evidence type="ECO:0000313" key="11">
    <source>
        <dbReference type="Proteomes" id="UP000018936"/>
    </source>
</evidence>
<proteinExistence type="inferred from homology"/>
<dbReference type="Pfam" id="PF00085">
    <property type="entry name" value="Thioredoxin"/>
    <property type="match status" value="1"/>
</dbReference>
<comment type="subcellular location">
    <subcellularLocation>
        <location evidence="7">Cytoplasm</location>
    </subcellularLocation>
</comment>
<evidence type="ECO:0000256" key="8">
    <source>
        <dbReference type="SAM" id="Coils"/>
    </source>
</evidence>
<sequence>MAKFVTPVVQDNPSGWGPCAVPEQFKDMPYQPFSKGDRLGKVADWTGATYQDKRYTNKYSSQFGGGSQYAYFHEEDEASFQLVDTTRTQKTAYQRNRMRFAQRNLRRDKDRRNILQFNLQTLPKSAKQKERDRLRLQKKFQKQFGVRQKWDQKSQKPRDSSVEVRSDWEVKEEMDFPRLMKMRYLEVSEPQDIECCGALEHYDKGFDRITTRNERNLRSIKRIFHTVTTTDDPVIRKLAKTQGNVFATDAILATLMSCTRSVYSWDIIVQRVGSKLFFDKRDNSDFGESFHGKEKFTFPNPNPFVEDDMDKNEVASVAYRYRRWKLGDDIDLIVRCEHDGVMIGANGEVSFINIKTLNEWDSRHCNGVDWRQKLDSQRGAVIATELKNNSYKLARWTTCALLAGSEYLKLGYVSRYHVKDSSRHVILGTQQFKPNEFASQINLIMENAWGILRCVIDICMKLDEGKYLILKDPNKQVIRVYSLPDGTFSSDEEEDEEEEEEEEEVLKSALNKVRHLTRNMVLSFLKCGQELLLIFALSITSSWSNDFLYHDYCIIGAGPSGLQMAYFLQHAGRNYVVFERRNTPGYFFTLYPRHRKLISINKRYTGKSNSEFNLRHDWNSLLSHNNQLLFQHYSQDFFPDADSMVHYLADFASKLDLHVHYNTSIVLVMLEKDPKAWNGHYFILRDQNDQNYKCSVLLVAAGMWVPHEVKFPGSEYVEGYESVSIDPKDFVGQSVLILGRGNSAFETAENILGVTNFVHMVGRSRVRLSWATHYVGDLRAINNGLLDTYQLKSLDGLIEGDLEDLVLIKDRKGKLHITLRYYLENSNSSDPESVTLPQDELDNFATRAPYDRAIRCLGWKFDFSIFNKSVGLMHGKGSKKKYPLIKPSYEAKATRGLFLLGTASHSVDFRKSAGGFIHGFRYTARAVHRLLEVRHHKVPWPASNYPVVQLTNAIVRRVNEASGLYQMFSVLADIILLKENATKFEYLEEYPIGVLQDLEWRTGRKVQDGLFVIVMEYGKNFSGPDKDVFYYNRAMAQNLFRSLLSTPVKRLTPVLHPRPSLLLYRVSALPCRRPWCTSFAFPAMPSQTRTFSTTQVCLHTFNVQDEDDFQDRVLKSQKPVVIDFHAQWCGPCKILGPRLEKVVSKHEGKILMAKVDIDDHTDLALEYESYSKDDNPSLWASAEQIGVQVSAVPTVLAMKNGDVVDKFVGIKDEDQLEAFLKKLIGP</sequence>
<keyword evidence="3 7" id="KW-0396">Initiation factor</keyword>
<dbReference type="PROSITE" id="PS51352">
    <property type="entry name" value="THIOREDOXIN_2"/>
    <property type="match status" value="1"/>
</dbReference>
<evidence type="ECO:0000259" key="9">
    <source>
        <dbReference type="PROSITE" id="PS51352"/>
    </source>
</evidence>
<dbReference type="HAMAP" id="MF_03003">
    <property type="entry name" value="eIF3d"/>
    <property type="match status" value="1"/>
</dbReference>
<dbReference type="EMBL" id="AZIM01000112">
    <property type="protein sequence ID" value="ETE73301.1"/>
    <property type="molecule type" value="Genomic_DNA"/>
</dbReference>
<keyword evidence="11" id="KW-1185">Reference proteome</keyword>
<dbReference type="OrthoDB" id="16538at2759"/>
<dbReference type="Gene3D" id="3.50.50.60">
    <property type="entry name" value="FAD/NAD(P)-binding domain"/>
    <property type="match status" value="2"/>
</dbReference>
<dbReference type="InterPro" id="IPR036188">
    <property type="entry name" value="FAD/NAD-bd_sf"/>
</dbReference>
<reference evidence="10 11" key="1">
    <citation type="journal article" date="2013" name="Proc. Natl. Acad. Sci. U.S.A.">
        <title>The king cobra genome reveals dynamic gene evolution and adaptation in the snake venom system.</title>
        <authorList>
            <person name="Vonk F.J."/>
            <person name="Casewell N.R."/>
            <person name="Henkel C.V."/>
            <person name="Heimberg A.M."/>
            <person name="Jansen H.J."/>
            <person name="McCleary R.J."/>
            <person name="Kerkkamp H.M."/>
            <person name="Vos R.A."/>
            <person name="Guerreiro I."/>
            <person name="Calvete J.J."/>
            <person name="Wuster W."/>
            <person name="Woods A.E."/>
            <person name="Logan J.M."/>
            <person name="Harrison R.A."/>
            <person name="Castoe T.A."/>
            <person name="de Koning A.P."/>
            <person name="Pollock D.D."/>
            <person name="Yandell M."/>
            <person name="Calderon D."/>
            <person name="Renjifo C."/>
            <person name="Currier R.B."/>
            <person name="Salgado D."/>
            <person name="Pla D."/>
            <person name="Sanz L."/>
            <person name="Hyder A.S."/>
            <person name="Ribeiro J.M."/>
            <person name="Arntzen J.W."/>
            <person name="van den Thillart G.E."/>
            <person name="Boetzer M."/>
            <person name="Pirovano W."/>
            <person name="Dirks R.P."/>
            <person name="Spaink H.P."/>
            <person name="Duboule D."/>
            <person name="McGlinn E."/>
            <person name="Kini R.M."/>
            <person name="Richardson M.K."/>
        </authorList>
    </citation>
    <scope>NUCLEOTIDE SEQUENCE</scope>
    <source>
        <tissue evidence="10">Blood</tissue>
    </source>
</reference>
<dbReference type="SUPFAM" id="SSF51905">
    <property type="entry name" value="FAD/NAD(P)-binding domain"/>
    <property type="match status" value="1"/>
</dbReference>
<dbReference type="GO" id="GO:0002191">
    <property type="term" value="P:cap-dependent translational initiation"/>
    <property type="evidence" value="ECO:0007669"/>
    <property type="project" value="UniProtKB-UniRule"/>
</dbReference>
<dbReference type="InterPro" id="IPR036249">
    <property type="entry name" value="Thioredoxin-like_sf"/>
</dbReference>
<dbReference type="InterPro" id="IPR007783">
    <property type="entry name" value="eIF3d"/>
</dbReference>
<keyword evidence="4" id="KW-0694">RNA-binding</keyword>
<dbReference type="GO" id="GO:0016282">
    <property type="term" value="C:eukaryotic 43S preinitiation complex"/>
    <property type="evidence" value="ECO:0007669"/>
    <property type="project" value="UniProtKB-UniRule"/>
</dbReference>
<keyword evidence="5 7" id="KW-0648">Protein biosynthesis</keyword>
<evidence type="ECO:0000256" key="6">
    <source>
        <dbReference type="ARBA" id="ARBA00023180"/>
    </source>
</evidence>
<keyword evidence="2 7" id="KW-0963">Cytoplasm</keyword>
<dbReference type="FunFam" id="3.50.50.60:FF:000300">
    <property type="entry name" value="FAD-dependent oxidoreductase domain-containing 2"/>
    <property type="match status" value="1"/>
</dbReference>
<dbReference type="InterPro" id="IPR013766">
    <property type="entry name" value="Thioredoxin_domain"/>
</dbReference>
<dbReference type="SUPFAM" id="SSF52833">
    <property type="entry name" value="Thioredoxin-like"/>
    <property type="match status" value="1"/>
</dbReference>
<comment type="caution">
    <text evidence="7">Lacks conserved residue(s) required for the propagation of feature annotation.</text>
</comment>
<keyword evidence="8" id="KW-0175">Coiled coil</keyword>
<evidence type="ECO:0000256" key="1">
    <source>
        <dbReference type="ARBA" id="ARBA00005465"/>
    </source>
</evidence>
<dbReference type="AlphaFoldDB" id="V8PH64"/>
<dbReference type="GO" id="GO:0005852">
    <property type="term" value="C:eukaryotic translation initiation factor 3 complex"/>
    <property type="evidence" value="ECO:0007669"/>
    <property type="project" value="UniProtKB-UniRule"/>
</dbReference>
<evidence type="ECO:0000256" key="7">
    <source>
        <dbReference type="HAMAP-Rule" id="MF_03003"/>
    </source>
</evidence>
<protein>
    <recommendedName>
        <fullName evidence="7">Eukaryotic translation initiation factor 3 subunit D</fullName>
        <shortName evidence="7">eIF3d</shortName>
    </recommendedName>
    <alternativeName>
        <fullName evidence="7">Eukaryotic translation initiation factor 3 subunit 7</fullName>
    </alternativeName>
</protein>
<dbReference type="GO" id="GO:0098808">
    <property type="term" value="F:mRNA cap binding"/>
    <property type="evidence" value="ECO:0007669"/>
    <property type="project" value="UniProtKB-UniRule"/>
</dbReference>